<sequence>MHDLEKSFELRMDECFAILDAHGKFELDTTASHDDDLLLPMGNTLADTVAIAQAEVAAAEQAKVSEEEFVAVQAMCLAKRARVDSPPPAATPILLDPKGKASVDLYFHLDADEEDRRQEDVLEVDAWAQRSGGKRTPFGPQAALAHYLGTLPTGVVVFVHADYSPNGRYNIFALRSLSKALCLTTLAQTANLVVLVKKDFAISTFGVNFRGRLIAHVGMNQAVEVNDTQEITTTLLNREPPQKSKRQKIVIRKILKQKSDIM</sequence>
<dbReference type="EMBL" id="JABFUD020000019">
    <property type="protein sequence ID" value="KAI5065528.1"/>
    <property type="molecule type" value="Genomic_DNA"/>
</dbReference>
<organism evidence="1 2">
    <name type="scientific">Adiantum capillus-veneris</name>
    <name type="common">Maidenhair fern</name>
    <dbReference type="NCBI Taxonomy" id="13818"/>
    <lineage>
        <taxon>Eukaryota</taxon>
        <taxon>Viridiplantae</taxon>
        <taxon>Streptophyta</taxon>
        <taxon>Embryophyta</taxon>
        <taxon>Tracheophyta</taxon>
        <taxon>Polypodiopsida</taxon>
        <taxon>Polypodiidae</taxon>
        <taxon>Polypodiales</taxon>
        <taxon>Pteridineae</taxon>
        <taxon>Pteridaceae</taxon>
        <taxon>Vittarioideae</taxon>
        <taxon>Adiantum</taxon>
    </lineage>
</organism>
<dbReference type="OrthoDB" id="1979399at2759"/>
<dbReference type="AlphaFoldDB" id="A0A9D4Z7U0"/>
<evidence type="ECO:0000313" key="2">
    <source>
        <dbReference type="Proteomes" id="UP000886520"/>
    </source>
</evidence>
<protein>
    <submittedName>
        <fullName evidence="1">Uncharacterized protein</fullName>
    </submittedName>
</protein>
<accession>A0A9D4Z7U0</accession>
<keyword evidence="2" id="KW-1185">Reference proteome</keyword>
<dbReference type="Proteomes" id="UP000886520">
    <property type="component" value="Chromosome 19"/>
</dbReference>
<reference evidence="1" key="1">
    <citation type="submission" date="2021-01" db="EMBL/GenBank/DDBJ databases">
        <title>Adiantum capillus-veneris genome.</title>
        <authorList>
            <person name="Fang Y."/>
            <person name="Liao Q."/>
        </authorList>
    </citation>
    <scope>NUCLEOTIDE SEQUENCE</scope>
    <source>
        <strain evidence="1">H3</strain>
        <tissue evidence="1">Leaf</tissue>
    </source>
</reference>
<evidence type="ECO:0000313" key="1">
    <source>
        <dbReference type="EMBL" id="KAI5065528.1"/>
    </source>
</evidence>
<gene>
    <name evidence="1" type="ORF">GOP47_0020223</name>
</gene>
<comment type="caution">
    <text evidence="1">The sequence shown here is derived from an EMBL/GenBank/DDBJ whole genome shotgun (WGS) entry which is preliminary data.</text>
</comment>
<name>A0A9D4Z7U0_ADICA</name>
<proteinExistence type="predicted"/>